<dbReference type="Proteomes" id="UP000621210">
    <property type="component" value="Unassembled WGS sequence"/>
</dbReference>
<name>A0A926L467_9ACTN</name>
<reference evidence="1" key="1">
    <citation type="submission" date="2020-09" db="EMBL/GenBank/DDBJ databases">
        <title>Streptomyces grisecoloratus sp. nov., isolated from cotton soil.</title>
        <authorList>
            <person name="Xing L."/>
        </authorList>
    </citation>
    <scope>NUCLEOTIDE SEQUENCE</scope>
    <source>
        <strain evidence="1">TRM S81-3</strain>
    </source>
</reference>
<comment type="caution">
    <text evidence="1">The sequence shown here is derived from an EMBL/GenBank/DDBJ whole genome shotgun (WGS) entry which is preliminary data.</text>
</comment>
<dbReference type="RefSeq" id="WP_188182595.1">
    <property type="nucleotide sequence ID" value="NZ_JACVQF010000200.1"/>
</dbReference>
<dbReference type="SUPFAM" id="SSF52374">
    <property type="entry name" value="Nucleotidylyl transferase"/>
    <property type="match status" value="1"/>
</dbReference>
<evidence type="ECO:0000313" key="1">
    <source>
        <dbReference type="EMBL" id="MBD0421625.1"/>
    </source>
</evidence>
<keyword evidence="2" id="KW-1185">Reference proteome</keyword>
<accession>A0A926L467</accession>
<gene>
    <name evidence="1" type="ORF">H0H10_21140</name>
</gene>
<reference evidence="1" key="2">
    <citation type="submission" date="2020-09" db="EMBL/GenBank/DDBJ databases">
        <authorList>
            <person name="Luo X."/>
        </authorList>
    </citation>
    <scope>NUCLEOTIDE SEQUENCE</scope>
    <source>
        <strain evidence="1">TRM S81-3</strain>
    </source>
</reference>
<dbReference type="EMBL" id="JACVQF010000200">
    <property type="protein sequence ID" value="MBD0421625.1"/>
    <property type="molecule type" value="Genomic_DNA"/>
</dbReference>
<sequence length="364" mass="39796">MPSPEPPASPVSVTVGAVEHSIDVIRPQLRTRGARRVALYAGVQINGAPHVGTNVMQTAAFLLARAARDRLGVEAGLRFGALDNAPYESRTCPRTGTRYERSYHHALGPDRVGNLVKRFYGDLFDALSSATGVRYTVDTYTAQQQLPAFREEFLTSLAHWERLRWVLAPGSGHVPISFPCPQCGWLQKYGENTRLLQAGPTAARFTAVCLDHGRYDTEVRPDGGAYVGLTTLHRNLVKERAADRDDAMPVIIKGADWAAGCRLLDEAFLCFPGAVPPPRVFTPVILSESGAKLSKSLMREGKAQLTPDTAPWMLDATAWEGTVGTYAAMLRGLVSLMLTEPRHFERGYTTAELGRLVRTHGLMG</sequence>
<proteinExistence type="predicted"/>
<organism evidence="1 2">
    <name type="scientific">Streptomyces griseicoloratus</name>
    <dbReference type="NCBI Taxonomy" id="2752516"/>
    <lineage>
        <taxon>Bacteria</taxon>
        <taxon>Bacillati</taxon>
        <taxon>Actinomycetota</taxon>
        <taxon>Actinomycetes</taxon>
        <taxon>Kitasatosporales</taxon>
        <taxon>Streptomycetaceae</taxon>
        <taxon>Streptomyces</taxon>
    </lineage>
</organism>
<protein>
    <submittedName>
        <fullName evidence="1">Uncharacterized protein</fullName>
    </submittedName>
</protein>
<evidence type="ECO:0000313" key="2">
    <source>
        <dbReference type="Proteomes" id="UP000621210"/>
    </source>
</evidence>
<dbReference type="AlphaFoldDB" id="A0A926L467"/>